<evidence type="ECO:0000256" key="11">
    <source>
        <dbReference type="ARBA" id="ARBA00022989"/>
    </source>
</evidence>
<dbReference type="Pfam" id="PF02518">
    <property type="entry name" value="HATPase_c"/>
    <property type="match status" value="1"/>
</dbReference>
<evidence type="ECO:0000256" key="2">
    <source>
        <dbReference type="ARBA" id="ARBA00004651"/>
    </source>
</evidence>
<dbReference type="AlphaFoldDB" id="A6TN09"/>
<dbReference type="Gene3D" id="1.10.1760.20">
    <property type="match status" value="1"/>
</dbReference>
<comment type="catalytic activity">
    <reaction evidence="1">
        <text>ATP + protein L-histidine = ADP + protein N-phospho-L-histidine.</text>
        <dbReference type="EC" id="2.7.13.3"/>
    </reaction>
</comment>
<evidence type="ECO:0000313" key="16">
    <source>
        <dbReference type="EMBL" id="ABR47577.1"/>
    </source>
</evidence>
<feature type="transmembrane region" description="Helical" evidence="14">
    <location>
        <begin position="139"/>
        <end position="159"/>
    </location>
</feature>
<dbReference type="Gene3D" id="3.30.450.40">
    <property type="match status" value="1"/>
</dbReference>
<evidence type="ECO:0000256" key="3">
    <source>
        <dbReference type="ARBA" id="ARBA00012438"/>
    </source>
</evidence>
<evidence type="ECO:0000259" key="15">
    <source>
        <dbReference type="SMART" id="SM00065"/>
    </source>
</evidence>
<dbReference type="OrthoDB" id="9809348at2"/>
<feature type="transmembrane region" description="Helical" evidence="14">
    <location>
        <begin position="6"/>
        <end position="23"/>
    </location>
</feature>
<dbReference type="STRING" id="293826.Amet_1377"/>
<dbReference type="Pfam" id="PF01590">
    <property type="entry name" value="GAF"/>
    <property type="match status" value="1"/>
</dbReference>
<dbReference type="Pfam" id="PF07694">
    <property type="entry name" value="5TM-5TMR_LYT"/>
    <property type="match status" value="1"/>
</dbReference>
<evidence type="ECO:0000256" key="12">
    <source>
        <dbReference type="ARBA" id="ARBA00023012"/>
    </source>
</evidence>
<dbReference type="GO" id="GO:0000155">
    <property type="term" value="F:phosphorelay sensor kinase activity"/>
    <property type="evidence" value="ECO:0007669"/>
    <property type="project" value="InterPro"/>
</dbReference>
<dbReference type="Gene3D" id="3.30.565.10">
    <property type="entry name" value="Histidine kinase-like ATPase, C-terminal domain"/>
    <property type="match status" value="1"/>
</dbReference>
<evidence type="ECO:0000256" key="4">
    <source>
        <dbReference type="ARBA" id="ARBA00022475"/>
    </source>
</evidence>
<dbReference type="InterPro" id="IPR036890">
    <property type="entry name" value="HATPase_C_sf"/>
</dbReference>
<evidence type="ECO:0000256" key="1">
    <source>
        <dbReference type="ARBA" id="ARBA00000085"/>
    </source>
</evidence>
<evidence type="ECO:0000256" key="7">
    <source>
        <dbReference type="ARBA" id="ARBA00022692"/>
    </source>
</evidence>
<comment type="subcellular location">
    <subcellularLocation>
        <location evidence="2">Cell membrane</location>
        <topology evidence="2">Multi-pass membrane protein</topology>
    </subcellularLocation>
</comment>
<keyword evidence="7 14" id="KW-0812">Transmembrane</keyword>
<dbReference type="InterPro" id="IPR011620">
    <property type="entry name" value="Sig_transdc_His_kinase_LytS_TM"/>
</dbReference>
<dbReference type="EMBL" id="CP000724">
    <property type="protein sequence ID" value="ABR47577.1"/>
    <property type="molecule type" value="Genomic_DNA"/>
</dbReference>
<dbReference type="EC" id="2.7.13.3" evidence="3"/>
<dbReference type="InterPro" id="IPR010559">
    <property type="entry name" value="Sig_transdc_His_kin_internal"/>
</dbReference>
<dbReference type="Proteomes" id="UP000001572">
    <property type="component" value="Chromosome"/>
</dbReference>
<evidence type="ECO:0000256" key="5">
    <source>
        <dbReference type="ARBA" id="ARBA00022553"/>
    </source>
</evidence>
<evidence type="ECO:0000256" key="8">
    <source>
        <dbReference type="ARBA" id="ARBA00022741"/>
    </source>
</evidence>
<dbReference type="eggNOG" id="COG3275">
    <property type="taxonomic scope" value="Bacteria"/>
</dbReference>
<sequence>MIIEIIVSLANKLGIIIILAILISKIGIFRKLVTKKNITIIDKIILAVVFGAIGILGTYSSVPVNGAIANTRVVGVMVGGLLGGPVVGVMAGMIAGGHRYVIDIGGFTALACAVATIIEGFIGGYAHFYIKNKSQKWKYTLFIGIFAEIVQMAIILLIARPFGDAFTLVKIILLPMVLVNSIGISLFIGIIENIHQEYERIAAGQAEKTLKIANQTLPYFRQGLNEEVAKEVVNIIYHTVDVAAVTITNCKEILAHKGAEEDHHVPMCKLQTQSTRDVVISGEHRVIFHQRDIQCDQPKCQLKSVIIVPLKEREEVVGTLKLYKREENSITTLDVELALGLAQLFSTQIELSRLDYQKKLLAEAELKTLQAQINPHFLFNTINTIVSFVQVDPTQAKQLLISLADLFRKSLSNNQDMVDMETEIEHVASYLEIEKARFGDQLKVKYELQENITCKLPPLILQPLVENAVIHGILPKRGGGEIKILSKKLENCVLLEIVDNGLGISQERLLTILKPVIDSKSVGLMNVNKRLINLYGEAYCLEVSSEVDHGTKIQVKIPC</sequence>
<dbReference type="InterPro" id="IPR050640">
    <property type="entry name" value="Bact_2-comp_sensor_kinase"/>
</dbReference>
<dbReference type="PANTHER" id="PTHR34220:SF7">
    <property type="entry name" value="SENSOR HISTIDINE KINASE YPDA"/>
    <property type="match status" value="1"/>
</dbReference>
<evidence type="ECO:0000256" key="6">
    <source>
        <dbReference type="ARBA" id="ARBA00022679"/>
    </source>
</evidence>
<organism evidence="16 17">
    <name type="scientific">Alkaliphilus metalliredigens (strain QYMF)</name>
    <dbReference type="NCBI Taxonomy" id="293826"/>
    <lineage>
        <taxon>Bacteria</taxon>
        <taxon>Bacillati</taxon>
        <taxon>Bacillota</taxon>
        <taxon>Clostridia</taxon>
        <taxon>Peptostreptococcales</taxon>
        <taxon>Natronincolaceae</taxon>
        <taxon>Alkaliphilus</taxon>
    </lineage>
</organism>
<evidence type="ECO:0000256" key="9">
    <source>
        <dbReference type="ARBA" id="ARBA00022777"/>
    </source>
</evidence>
<name>A6TN09_ALKMQ</name>
<keyword evidence="10" id="KW-0067">ATP-binding</keyword>
<protein>
    <recommendedName>
        <fullName evidence="3">histidine kinase</fullName>
        <ecNumber evidence="3">2.7.13.3</ecNumber>
    </recommendedName>
</protein>
<feature type="transmembrane region" description="Helical" evidence="14">
    <location>
        <begin position="171"/>
        <end position="191"/>
    </location>
</feature>
<keyword evidence="6" id="KW-0808">Transferase</keyword>
<dbReference type="SMART" id="SM00065">
    <property type="entry name" value="GAF"/>
    <property type="match status" value="1"/>
</dbReference>
<evidence type="ECO:0000256" key="13">
    <source>
        <dbReference type="ARBA" id="ARBA00023136"/>
    </source>
</evidence>
<keyword evidence="11 14" id="KW-1133">Transmembrane helix</keyword>
<feature type="transmembrane region" description="Helical" evidence="14">
    <location>
        <begin position="74"/>
        <end position="95"/>
    </location>
</feature>
<dbReference type="InterPro" id="IPR029016">
    <property type="entry name" value="GAF-like_dom_sf"/>
</dbReference>
<evidence type="ECO:0000256" key="10">
    <source>
        <dbReference type="ARBA" id="ARBA00022840"/>
    </source>
</evidence>
<keyword evidence="8" id="KW-0547">Nucleotide-binding</keyword>
<accession>A6TN09</accession>
<feature type="transmembrane region" description="Helical" evidence="14">
    <location>
        <begin position="44"/>
        <end position="62"/>
    </location>
</feature>
<dbReference type="Pfam" id="PF06580">
    <property type="entry name" value="His_kinase"/>
    <property type="match status" value="1"/>
</dbReference>
<dbReference type="KEGG" id="amt:Amet_1377"/>
<keyword evidence="4" id="KW-1003">Cell membrane</keyword>
<evidence type="ECO:0000256" key="14">
    <source>
        <dbReference type="SAM" id="Phobius"/>
    </source>
</evidence>
<proteinExistence type="predicted"/>
<evidence type="ECO:0000313" key="17">
    <source>
        <dbReference type="Proteomes" id="UP000001572"/>
    </source>
</evidence>
<dbReference type="InterPro" id="IPR003018">
    <property type="entry name" value="GAF"/>
</dbReference>
<gene>
    <name evidence="16" type="ordered locus">Amet_1377</name>
</gene>
<feature type="transmembrane region" description="Helical" evidence="14">
    <location>
        <begin position="107"/>
        <end position="127"/>
    </location>
</feature>
<dbReference type="SUPFAM" id="SSF55874">
    <property type="entry name" value="ATPase domain of HSP90 chaperone/DNA topoisomerase II/histidine kinase"/>
    <property type="match status" value="1"/>
</dbReference>
<dbReference type="InterPro" id="IPR003594">
    <property type="entry name" value="HATPase_dom"/>
</dbReference>
<feature type="domain" description="GAF" evidence="15">
    <location>
        <begin position="224"/>
        <end position="359"/>
    </location>
</feature>
<dbReference type="GO" id="GO:0071555">
    <property type="term" value="P:cell wall organization"/>
    <property type="evidence" value="ECO:0007669"/>
    <property type="project" value="InterPro"/>
</dbReference>
<dbReference type="RefSeq" id="WP_012062618.1">
    <property type="nucleotide sequence ID" value="NC_009633.1"/>
</dbReference>
<dbReference type="GO" id="GO:0005886">
    <property type="term" value="C:plasma membrane"/>
    <property type="evidence" value="ECO:0007669"/>
    <property type="project" value="UniProtKB-SubCell"/>
</dbReference>
<dbReference type="SUPFAM" id="SSF55781">
    <property type="entry name" value="GAF domain-like"/>
    <property type="match status" value="1"/>
</dbReference>
<keyword evidence="12" id="KW-0902">Two-component regulatory system</keyword>
<keyword evidence="5" id="KW-0597">Phosphoprotein</keyword>
<dbReference type="PANTHER" id="PTHR34220">
    <property type="entry name" value="SENSOR HISTIDINE KINASE YPDA"/>
    <property type="match status" value="1"/>
</dbReference>
<dbReference type="HOGENOM" id="CLU_020473_3_3_9"/>
<dbReference type="GO" id="GO:0005524">
    <property type="term" value="F:ATP binding"/>
    <property type="evidence" value="ECO:0007669"/>
    <property type="project" value="UniProtKB-KW"/>
</dbReference>
<keyword evidence="17" id="KW-1185">Reference proteome</keyword>
<keyword evidence="13 14" id="KW-0472">Membrane</keyword>
<reference evidence="17" key="1">
    <citation type="journal article" date="2016" name="Genome Announc.">
        <title>Complete genome sequence of Alkaliphilus metalliredigens strain QYMF, an alkaliphilic and metal-reducing bacterium isolated from borax-contaminated leachate ponds.</title>
        <authorList>
            <person name="Hwang C."/>
            <person name="Copeland A."/>
            <person name="Lucas S."/>
            <person name="Lapidus A."/>
            <person name="Barry K."/>
            <person name="Detter J.C."/>
            <person name="Glavina Del Rio T."/>
            <person name="Hammon N."/>
            <person name="Israni S."/>
            <person name="Dalin E."/>
            <person name="Tice H."/>
            <person name="Pitluck S."/>
            <person name="Chertkov O."/>
            <person name="Brettin T."/>
            <person name="Bruce D."/>
            <person name="Han C."/>
            <person name="Schmutz J."/>
            <person name="Larimer F."/>
            <person name="Land M.L."/>
            <person name="Hauser L."/>
            <person name="Kyrpides N."/>
            <person name="Mikhailova N."/>
            <person name="Ye Q."/>
            <person name="Zhou J."/>
            <person name="Richardson P."/>
            <person name="Fields M.W."/>
        </authorList>
    </citation>
    <scope>NUCLEOTIDE SEQUENCE [LARGE SCALE GENOMIC DNA]</scope>
    <source>
        <strain evidence="17">QYMF</strain>
    </source>
</reference>
<keyword evidence="9 16" id="KW-0418">Kinase</keyword>